<gene>
    <name evidence="1" type="ORF">MLD38_038593</name>
</gene>
<dbReference type="EMBL" id="CM042891">
    <property type="protein sequence ID" value="KAI4302897.1"/>
    <property type="molecule type" value="Genomic_DNA"/>
</dbReference>
<evidence type="ECO:0000313" key="1">
    <source>
        <dbReference type="EMBL" id="KAI4302897.1"/>
    </source>
</evidence>
<evidence type="ECO:0000313" key="2">
    <source>
        <dbReference type="Proteomes" id="UP001057402"/>
    </source>
</evidence>
<keyword evidence="2" id="KW-1185">Reference proteome</keyword>
<comment type="caution">
    <text evidence="1">The sequence shown here is derived from an EMBL/GenBank/DDBJ whole genome shotgun (WGS) entry which is preliminary data.</text>
</comment>
<name>A0ACB9KZQ2_9MYRT</name>
<accession>A0ACB9KZQ2</accession>
<protein>
    <submittedName>
        <fullName evidence="1">Uncharacterized protein</fullName>
    </submittedName>
</protein>
<dbReference type="Proteomes" id="UP001057402">
    <property type="component" value="Chromosome 12"/>
</dbReference>
<proteinExistence type="predicted"/>
<sequence>MACWFRKLTGFTPSARSVKALSDESIGKSRELPKWGSVVHRDELTVKKRNRSARPLGLVGREGRDEKNGGGEKGVRMRVKLKLTKGEAERLLLKCKEGGVLEFGDVADELGRIPESRIVSMDVISRGDVVGLASIPEEKHGFCDDL</sequence>
<organism evidence="1 2">
    <name type="scientific">Melastoma candidum</name>
    <dbReference type="NCBI Taxonomy" id="119954"/>
    <lineage>
        <taxon>Eukaryota</taxon>
        <taxon>Viridiplantae</taxon>
        <taxon>Streptophyta</taxon>
        <taxon>Embryophyta</taxon>
        <taxon>Tracheophyta</taxon>
        <taxon>Spermatophyta</taxon>
        <taxon>Magnoliopsida</taxon>
        <taxon>eudicotyledons</taxon>
        <taxon>Gunneridae</taxon>
        <taxon>Pentapetalae</taxon>
        <taxon>rosids</taxon>
        <taxon>malvids</taxon>
        <taxon>Myrtales</taxon>
        <taxon>Melastomataceae</taxon>
        <taxon>Melastomatoideae</taxon>
        <taxon>Melastomateae</taxon>
        <taxon>Melastoma</taxon>
    </lineage>
</organism>
<reference evidence="2" key="1">
    <citation type="journal article" date="2023" name="Front. Plant Sci.">
        <title>Chromosomal-level genome assembly of Melastoma candidum provides insights into trichome evolution.</title>
        <authorList>
            <person name="Zhong Y."/>
            <person name="Wu W."/>
            <person name="Sun C."/>
            <person name="Zou P."/>
            <person name="Liu Y."/>
            <person name="Dai S."/>
            <person name="Zhou R."/>
        </authorList>
    </citation>
    <scope>NUCLEOTIDE SEQUENCE [LARGE SCALE GENOMIC DNA]</scope>
</reference>